<reference evidence="3" key="1">
    <citation type="submission" date="2020-05" db="EMBL/GenBank/DDBJ databases">
        <authorList>
            <person name="Chiriac C."/>
            <person name="Salcher M."/>
            <person name="Ghai R."/>
            <person name="Kavagutti S V."/>
        </authorList>
    </citation>
    <scope>NUCLEOTIDE SEQUENCE</scope>
</reference>
<sequence>MKQACVAEVSKMLGRELTKAEQDTIEGHFSAAAKQFIAEDRAGFQAMSPAQRTTEIATRAQKLAMQSVIERSDALVHQAMVENSNIAMLDRVADKTKAVSFVRDLINQNAGSKAGVTSLETLAKATHYNAMRRLQGLLNMDGGKFFGLMANPERRAAALRAASGDATNDPVANAVGKAVADVNKELIAQAKAAGVSIHENPLWHRPQVDDVTKIRATPIGTWVSEVSSLVDREVMLDGTGRPNTPEALDKYLREIYETKAMDGVNKRAAGAGQSGVGASRVGSLNKERQLYFKDTDSYLSYMDKYADYQTAGEMFDAHYKRMSMDIALAQKFGANAPAHIENLLDLAHDAALRATGTDVKAAGKIDKEVAIARREVANLLTPHAPADSRVAVAMTTARNLSGAALLGNGVLSALPDAATLKIMAQLTEIPQARLYKSFFKASLTKKDDLTAHGIFLAAATEHLGRWGVETLGSKATHVTSWLNNAVQGASGLHLWDKMGRAAWSEGIMWKVGEVTRTMTDVAEFNKNAVFAQQGVTQHIFDIWRAADLSESPINKSDRMLTPDAIYSIPDAKLRPLIEQRVSERSQIYADEIAKRDAAVQKLQGWADSRKDQHAKLTEDLSKRLDEYIGRTEGKKSEQVSRVEALREYAAALKDLADTHVSEGRSASLGAQADAAQANAARGKAEARVAQAQKELRKVENGVVKAVGSKVDEISEKLSKLAVDAKEGRAQLTAKEAEFIHKQDLYLQQYQEHAQAIREHADAVTQAAKEANAAARAAVRGNYGEVKDAVVRAERAQAAVKVAEARLQRDSKAMGSEISAKSDEAARRVEKSLAALKEYTENTNARIAKHKEFLLAYQEGAGKIVDQELLSARSDAAIKLLSLAYDTEQSAFRGAMGANNRQRTATPFSEADPNTFFGQLGKCFMQFKSVPLGIFRTQFLEVPRMLEGSKGPLGMSAAAWHRAKFVVYATLLGGLSEQLMSVARGEQMKDMTDPLFPLLALARGGGLGFYADTFKASFDAKGAGDVLSQFSGPVPNAAARMLAEFGKAAKDNAEGKGKTSDVYAQHGLKWARQNVAVGANVFWWKAAFNRMIYDQAQDYFVPGTSQEQEKRSNARGTEYWWSPGHKAPDKDIDLSRAFGEGN</sequence>
<organism evidence="3">
    <name type="scientific">uncultured Caudovirales phage</name>
    <dbReference type="NCBI Taxonomy" id="2100421"/>
    <lineage>
        <taxon>Viruses</taxon>
        <taxon>Duplodnaviria</taxon>
        <taxon>Heunggongvirae</taxon>
        <taxon>Uroviricota</taxon>
        <taxon>Caudoviricetes</taxon>
        <taxon>Peduoviridae</taxon>
        <taxon>Maltschvirus</taxon>
        <taxon>Maltschvirus maltsch</taxon>
    </lineage>
</organism>
<evidence type="ECO:0000256" key="2">
    <source>
        <dbReference type="SAM" id="MobiDB-lite"/>
    </source>
</evidence>
<protein>
    <submittedName>
        <fullName evidence="3">Structural protein</fullName>
    </submittedName>
</protein>
<feature type="coiled-coil region" evidence="1">
    <location>
        <begin position="674"/>
        <end position="701"/>
    </location>
</feature>
<accession>A0A6J7WCQ6</accession>
<feature type="region of interest" description="Disordered" evidence="2">
    <location>
        <begin position="1103"/>
        <end position="1125"/>
    </location>
</feature>
<keyword evidence="1" id="KW-0175">Coiled coil</keyword>
<gene>
    <name evidence="3" type="ORF">UFOVP158_51</name>
</gene>
<evidence type="ECO:0000313" key="3">
    <source>
        <dbReference type="EMBL" id="CAB5178913.1"/>
    </source>
</evidence>
<name>A0A6J7WCQ6_9CAUD</name>
<evidence type="ECO:0000256" key="1">
    <source>
        <dbReference type="SAM" id="Coils"/>
    </source>
</evidence>
<dbReference type="EMBL" id="LR798207">
    <property type="protein sequence ID" value="CAB5178913.1"/>
    <property type="molecule type" value="Genomic_DNA"/>
</dbReference>
<proteinExistence type="predicted"/>
<feature type="coiled-coil region" evidence="1">
    <location>
        <begin position="785"/>
        <end position="841"/>
    </location>
</feature>